<feature type="region of interest" description="Disordered" evidence="1">
    <location>
        <begin position="280"/>
        <end position="337"/>
    </location>
</feature>
<dbReference type="EMBL" id="CM026421">
    <property type="protein sequence ID" value="KAG0589668.1"/>
    <property type="molecule type" value="Genomic_DNA"/>
</dbReference>
<sequence>MQQTWEWQQPSYFSAMQPGSLPTHAWDAWQSDGQGNQIHNCAESYGQHNIYPPGTYVANNACQNQPAGYYNVNSTPGTQQDTWHTEVHGTGLYNATAYPEQGSHLPNAIVSSEGCTHGPSYSNFTYQTAYQQEPWHTTYANADGTHHIQGAPEQTSYCAGGVAGANVGQTAGYPNNDHPYLDPVEQQRQIEHAQYLISRWGASDETPADPSPISGAQPFPTPYPSTHASQYQVDQHWSPGNTLTEGVQNTWGFGPRGVIPQQCTWPYVPAQRLTATSLGTRNPVREHGSQTPTLAPATIQADQNGRRSAAAPQWTPKEFQPEEEQIKSNIELSPPATAAAAAIPTKEEEEKNEKVEVVAQEDDPCEQITVITQVSNEAIEMNVEFEKNKISSFEDNSQYQSTIEELDQVGDKSNDLQILQLGEPTYKSNTQQKNIYSEDKYTSNFIVEDVFNKKYTNDKNLFKLSNPEVDIFENNVENSTTCFESSSLLIDEKTKSDDLQMNFKDHIVYKHGVSNKHALNHLTKNIQDVREEQKNLKLYGEFLDKVHVRMKLIISHN</sequence>
<feature type="compositionally biased region" description="Polar residues" evidence="1">
    <location>
        <begin position="224"/>
        <end position="244"/>
    </location>
</feature>
<gene>
    <name evidence="2" type="ORF">KC19_1G038200</name>
</gene>
<comment type="caution">
    <text evidence="2">The sequence shown here is derived from an EMBL/GenBank/DDBJ whole genome shotgun (WGS) entry which is preliminary data.</text>
</comment>
<keyword evidence="3" id="KW-1185">Reference proteome</keyword>
<proteinExistence type="predicted"/>
<accession>A0A8T0J434</accession>
<name>A0A8T0J434_CERPU</name>
<dbReference type="AlphaFoldDB" id="A0A8T0J434"/>
<dbReference type="Proteomes" id="UP000822688">
    <property type="component" value="Chromosome 1"/>
</dbReference>
<feature type="region of interest" description="Disordered" evidence="1">
    <location>
        <begin position="202"/>
        <end position="244"/>
    </location>
</feature>
<reference evidence="2" key="1">
    <citation type="submission" date="2020-06" db="EMBL/GenBank/DDBJ databases">
        <title>WGS assembly of Ceratodon purpureus strain R40.</title>
        <authorList>
            <person name="Carey S.B."/>
            <person name="Jenkins J."/>
            <person name="Shu S."/>
            <person name="Lovell J.T."/>
            <person name="Sreedasyam A."/>
            <person name="Maumus F."/>
            <person name="Tiley G.P."/>
            <person name="Fernandez-Pozo N."/>
            <person name="Barry K."/>
            <person name="Chen C."/>
            <person name="Wang M."/>
            <person name="Lipzen A."/>
            <person name="Daum C."/>
            <person name="Saski C.A."/>
            <person name="Payton A.C."/>
            <person name="Mcbreen J.C."/>
            <person name="Conrad R.E."/>
            <person name="Kollar L.M."/>
            <person name="Olsson S."/>
            <person name="Huttunen S."/>
            <person name="Landis J.B."/>
            <person name="Wickett N.J."/>
            <person name="Johnson M.G."/>
            <person name="Rensing S.A."/>
            <person name="Grimwood J."/>
            <person name="Schmutz J."/>
            <person name="Mcdaniel S.F."/>
        </authorList>
    </citation>
    <scope>NUCLEOTIDE SEQUENCE</scope>
    <source>
        <strain evidence="2">R40</strain>
    </source>
</reference>
<evidence type="ECO:0000313" key="2">
    <source>
        <dbReference type="EMBL" id="KAG0589668.1"/>
    </source>
</evidence>
<organism evidence="2 3">
    <name type="scientific">Ceratodon purpureus</name>
    <name type="common">Fire moss</name>
    <name type="synonym">Dicranum purpureum</name>
    <dbReference type="NCBI Taxonomy" id="3225"/>
    <lineage>
        <taxon>Eukaryota</taxon>
        <taxon>Viridiplantae</taxon>
        <taxon>Streptophyta</taxon>
        <taxon>Embryophyta</taxon>
        <taxon>Bryophyta</taxon>
        <taxon>Bryophytina</taxon>
        <taxon>Bryopsida</taxon>
        <taxon>Dicranidae</taxon>
        <taxon>Pseudoditrichales</taxon>
        <taxon>Ditrichaceae</taxon>
        <taxon>Ceratodon</taxon>
    </lineage>
</organism>
<protein>
    <submittedName>
        <fullName evidence="2">Uncharacterized protein</fullName>
    </submittedName>
</protein>
<evidence type="ECO:0000256" key="1">
    <source>
        <dbReference type="SAM" id="MobiDB-lite"/>
    </source>
</evidence>
<evidence type="ECO:0000313" key="3">
    <source>
        <dbReference type="Proteomes" id="UP000822688"/>
    </source>
</evidence>